<dbReference type="GO" id="GO:0005886">
    <property type="term" value="C:plasma membrane"/>
    <property type="evidence" value="ECO:0007669"/>
    <property type="project" value="UniProtKB-SubCell"/>
</dbReference>
<keyword evidence="8 12" id="KW-0472">Membrane</keyword>
<dbReference type="PANTHER" id="PTHR43531:SF14">
    <property type="entry name" value="METHYL-ACCEPTING CHEMOTAXIS PROTEIN I-RELATED"/>
    <property type="match status" value="1"/>
</dbReference>
<dbReference type="InterPro" id="IPR051310">
    <property type="entry name" value="MCP_chemotaxis"/>
</dbReference>
<feature type="transmembrane region" description="Helical" evidence="12">
    <location>
        <begin position="193"/>
        <end position="211"/>
    </location>
</feature>
<keyword evidence="5" id="KW-0997">Cell inner membrane</keyword>
<keyword evidence="9 11" id="KW-0807">Transducer</keyword>
<evidence type="ECO:0000256" key="9">
    <source>
        <dbReference type="ARBA" id="ARBA00023224"/>
    </source>
</evidence>
<dbReference type="eggNOG" id="COG0840">
    <property type="taxonomic scope" value="Bacteria"/>
</dbReference>
<dbReference type="PROSITE" id="PS50111">
    <property type="entry name" value="CHEMOTAXIS_TRANSDUC_2"/>
    <property type="match status" value="1"/>
</dbReference>
<gene>
    <name evidence="13" type="ORF">O9570_26020</name>
</gene>
<dbReference type="Proteomes" id="UP001141992">
    <property type="component" value="Unassembled WGS sequence"/>
</dbReference>
<comment type="caution">
    <text evidence="13">The sequence shown here is derived from an EMBL/GenBank/DDBJ whole genome shotgun (WGS) entry which is preliminary data.</text>
</comment>
<evidence type="ECO:0000256" key="10">
    <source>
        <dbReference type="ARBA" id="ARBA00029447"/>
    </source>
</evidence>
<comment type="similarity">
    <text evidence="10">Belongs to the methyl-accepting chemotaxis (MCP) protein family.</text>
</comment>
<organism evidence="13 14">
    <name type="scientific">Alcaligenes xylosoxydans xylosoxydans</name>
    <name type="common">Achromobacter xylosoxidans</name>
    <dbReference type="NCBI Taxonomy" id="85698"/>
    <lineage>
        <taxon>Bacteria</taxon>
        <taxon>Pseudomonadati</taxon>
        <taxon>Pseudomonadota</taxon>
        <taxon>Betaproteobacteria</taxon>
        <taxon>Burkholderiales</taxon>
        <taxon>Alcaligenaceae</taxon>
        <taxon>Achromobacter</taxon>
    </lineage>
</organism>
<dbReference type="FunFam" id="1.10.287.950:FF:000001">
    <property type="entry name" value="Methyl-accepting chemotaxis sensory transducer"/>
    <property type="match status" value="1"/>
</dbReference>
<evidence type="ECO:0000256" key="11">
    <source>
        <dbReference type="PROSITE-ProRule" id="PRU00284"/>
    </source>
</evidence>
<evidence type="ECO:0000256" key="4">
    <source>
        <dbReference type="ARBA" id="ARBA00022500"/>
    </source>
</evidence>
<dbReference type="SMART" id="SM00283">
    <property type="entry name" value="MA"/>
    <property type="match status" value="1"/>
</dbReference>
<dbReference type="Pfam" id="PF00672">
    <property type="entry name" value="HAMP"/>
    <property type="match status" value="1"/>
</dbReference>
<dbReference type="Pfam" id="PF00015">
    <property type="entry name" value="MCPsignal"/>
    <property type="match status" value="1"/>
</dbReference>
<dbReference type="KEGG" id="axx:ERS451415_00296"/>
<dbReference type="InterPro" id="IPR003660">
    <property type="entry name" value="HAMP_dom"/>
</dbReference>
<comment type="subcellular location">
    <subcellularLocation>
        <location evidence="1">Cell inner membrane</location>
        <topology evidence="1">Multi-pass membrane protein</topology>
    </subcellularLocation>
</comment>
<dbReference type="AlphaFoldDB" id="A0A0D6FJF2"/>
<dbReference type="PRINTS" id="PR00260">
    <property type="entry name" value="CHEMTRNSDUCR"/>
</dbReference>
<dbReference type="InterPro" id="IPR004090">
    <property type="entry name" value="Chemotax_Me-accpt_rcpt"/>
</dbReference>
<protein>
    <submittedName>
        <fullName evidence="13">Methyl-accepting chemotaxis protein</fullName>
    </submittedName>
</protein>
<dbReference type="GO" id="GO:0007165">
    <property type="term" value="P:signal transduction"/>
    <property type="evidence" value="ECO:0007669"/>
    <property type="project" value="UniProtKB-KW"/>
</dbReference>
<proteinExistence type="inferred from homology"/>
<dbReference type="SUPFAM" id="SSF47170">
    <property type="entry name" value="Aspartate receptor, ligand-binding domain"/>
    <property type="match status" value="1"/>
</dbReference>
<reference evidence="13" key="1">
    <citation type="submission" date="2022-12" db="EMBL/GenBank/DDBJ databases">
        <authorList>
            <person name="Voronina O.L."/>
            <person name="Kunda M.S."/>
            <person name="Ryzhova N."/>
            <person name="Aksenova E.I."/>
        </authorList>
    </citation>
    <scope>NUCLEOTIDE SEQUENCE</scope>
    <source>
        <strain evidence="13">SCCH136:Ach223948</strain>
    </source>
</reference>
<dbReference type="EMBL" id="JAPZVI010000031">
    <property type="protein sequence ID" value="MCZ8404938.1"/>
    <property type="molecule type" value="Genomic_DNA"/>
</dbReference>
<evidence type="ECO:0000256" key="1">
    <source>
        <dbReference type="ARBA" id="ARBA00004429"/>
    </source>
</evidence>
<dbReference type="SUPFAM" id="SSF58104">
    <property type="entry name" value="Methyl-accepting chemotaxis protein (MCP) signaling domain"/>
    <property type="match status" value="1"/>
</dbReference>
<keyword evidence="6 12" id="KW-0812">Transmembrane</keyword>
<dbReference type="PROSITE" id="PS50885">
    <property type="entry name" value="HAMP"/>
    <property type="match status" value="1"/>
</dbReference>
<dbReference type="InterPro" id="IPR004089">
    <property type="entry name" value="MCPsignal_dom"/>
</dbReference>
<dbReference type="InterPro" id="IPR003122">
    <property type="entry name" value="Tar_rcpt_lig-bd"/>
</dbReference>
<keyword evidence="2" id="KW-1003">Cell membrane</keyword>
<evidence type="ECO:0000256" key="3">
    <source>
        <dbReference type="ARBA" id="ARBA00022481"/>
    </source>
</evidence>
<evidence type="ECO:0000313" key="13">
    <source>
        <dbReference type="EMBL" id="MCZ8404938.1"/>
    </source>
</evidence>
<evidence type="ECO:0000256" key="8">
    <source>
        <dbReference type="ARBA" id="ARBA00023136"/>
    </source>
</evidence>
<dbReference type="SMART" id="SM00304">
    <property type="entry name" value="HAMP"/>
    <property type="match status" value="1"/>
</dbReference>
<evidence type="ECO:0000313" key="14">
    <source>
        <dbReference type="Proteomes" id="UP001141992"/>
    </source>
</evidence>
<sequence>MTQFLKDITIRRMILCTLLTISVLLAGQSAISVKGLQSSGEALAASYELLNEVSSLSRVNDQIMRARLRLARQMEYVRDGLAAPAAEEGRAIDAALEAARKNQAAFLESAKDSAPASILEPLQGGFNALVNDGIAIQRGFLAAEDLEKARAHAAGPVIAASRAFGKAIENYEAYAQERQDALRNSAQRERQQAYTGIGVLLGVCLLLLVLGDRYVVRFVRQPLDQVKRHFQHIAAGDLTAPIAPYGRNCVGQLIPYLQEMQASLVRTVHAVRDGVAEINTGSSEIAAGNQDLSSRTEQQAASLEETAASMEELLSTVTSNADNARQANAMAAEASEVARRGGAAVQSAVATMREIAQDSGRIEDIVGVIDGIAFQTNILALNAAVEAARAGEQGKGFAVVAGEVRSLAQRSASAAKEIKQLLGASGATVQAGAAQVETAGRTMQEIQLAIERLTVLVGDIAAASREQVTGIGQVNTAVTQMDHVTQQNAALVEQAAAAAASLESQAQRLQHSVSTFRLPAGQQDPAPLALPVRDTLALPA</sequence>
<dbReference type="InterPro" id="IPR035440">
    <property type="entry name" value="4HB_MCP_dom_sf"/>
</dbReference>
<evidence type="ECO:0000256" key="6">
    <source>
        <dbReference type="ARBA" id="ARBA00022692"/>
    </source>
</evidence>
<keyword evidence="4" id="KW-0145">Chemotaxis</keyword>
<dbReference type="CDD" id="cd06225">
    <property type="entry name" value="HAMP"/>
    <property type="match status" value="1"/>
</dbReference>
<name>A0A0D6FJF2_ALCXX</name>
<evidence type="ECO:0000256" key="12">
    <source>
        <dbReference type="SAM" id="Phobius"/>
    </source>
</evidence>
<dbReference type="GO" id="GO:0004888">
    <property type="term" value="F:transmembrane signaling receptor activity"/>
    <property type="evidence" value="ECO:0007669"/>
    <property type="project" value="InterPro"/>
</dbReference>
<keyword evidence="3" id="KW-0488">Methylation</keyword>
<evidence type="ECO:0000256" key="2">
    <source>
        <dbReference type="ARBA" id="ARBA00022475"/>
    </source>
</evidence>
<evidence type="ECO:0000256" key="5">
    <source>
        <dbReference type="ARBA" id="ARBA00022519"/>
    </source>
</evidence>
<dbReference type="Pfam" id="PF02203">
    <property type="entry name" value="TarH"/>
    <property type="match status" value="1"/>
</dbReference>
<evidence type="ECO:0000256" key="7">
    <source>
        <dbReference type="ARBA" id="ARBA00022989"/>
    </source>
</evidence>
<accession>A0A0D6FJF2</accession>
<dbReference type="RefSeq" id="WP_020925532.1">
    <property type="nucleotide sequence ID" value="NZ_CP025774.1"/>
</dbReference>
<dbReference type="CDD" id="cd11386">
    <property type="entry name" value="MCP_signal"/>
    <property type="match status" value="1"/>
</dbReference>
<accession>A0A0M7G146</accession>
<dbReference type="PANTHER" id="PTHR43531">
    <property type="entry name" value="PROTEIN ICFG"/>
    <property type="match status" value="1"/>
</dbReference>
<dbReference type="GO" id="GO:0006935">
    <property type="term" value="P:chemotaxis"/>
    <property type="evidence" value="ECO:0007669"/>
    <property type="project" value="UniProtKB-KW"/>
</dbReference>
<keyword evidence="7 12" id="KW-1133">Transmembrane helix</keyword>
<dbReference type="Gene3D" id="1.10.287.950">
    <property type="entry name" value="Methyl-accepting chemotaxis protein"/>
    <property type="match status" value="1"/>
</dbReference>
<dbReference type="GeneID" id="75273925"/>